<feature type="domain" description="TonB-dependent receptor-like beta-barrel" evidence="5">
    <location>
        <begin position="628"/>
        <end position="809"/>
    </location>
</feature>
<reference evidence="7 8" key="1">
    <citation type="submission" date="2021-05" db="EMBL/GenBank/DDBJ databases">
        <title>Aequorivita echinoideorum JCM 30378 genome.</title>
        <authorList>
            <person name="Zhang H."/>
            <person name="Li C."/>
        </authorList>
    </citation>
    <scope>NUCLEOTIDE SEQUENCE [LARGE SCALE GENOMIC DNA]</scope>
    <source>
        <strain evidence="7 8">JCM30378</strain>
    </source>
</reference>
<dbReference type="InterPro" id="IPR012910">
    <property type="entry name" value="Plug_dom"/>
</dbReference>
<keyword evidence="2 4" id="KW-0472">Membrane</keyword>
<comment type="similarity">
    <text evidence="4">Belongs to the TonB-dependent receptor family.</text>
</comment>
<evidence type="ECO:0000256" key="1">
    <source>
        <dbReference type="ARBA" id="ARBA00004442"/>
    </source>
</evidence>
<organism evidence="7 8">
    <name type="scientific">Aequorivita echinoideorum</name>
    <dbReference type="NCBI Taxonomy" id="1549647"/>
    <lineage>
        <taxon>Bacteria</taxon>
        <taxon>Pseudomonadati</taxon>
        <taxon>Bacteroidota</taxon>
        <taxon>Flavobacteriia</taxon>
        <taxon>Flavobacteriales</taxon>
        <taxon>Flavobacteriaceae</taxon>
        <taxon>Aequorivita</taxon>
    </lineage>
</organism>
<accession>A0ABS5S4Q3</accession>
<dbReference type="InterPro" id="IPR036942">
    <property type="entry name" value="Beta-barrel_TonB_sf"/>
</dbReference>
<keyword evidence="8" id="KW-1185">Reference proteome</keyword>
<evidence type="ECO:0000313" key="8">
    <source>
        <dbReference type="Proteomes" id="UP001297092"/>
    </source>
</evidence>
<evidence type="ECO:0000256" key="4">
    <source>
        <dbReference type="RuleBase" id="RU003357"/>
    </source>
</evidence>
<evidence type="ECO:0000256" key="3">
    <source>
        <dbReference type="ARBA" id="ARBA00023237"/>
    </source>
</evidence>
<comment type="caution">
    <text evidence="7">The sequence shown here is derived from an EMBL/GenBank/DDBJ whole genome shotgun (WGS) entry which is preliminary data.</text>
</comment>
<dbReference type="SUPFAM" id="SSF49464">
    <property type="entry name" value="Carboxypeptidase regulatory domain-like"/>
    <property type="match status" value="1"/>
</dbReference>
<dbReference type="SUPFAM" id="SSF56935">
    <property type="entry name" value="Porins"/>
    <property type="match status" value="1"/>
</dbReference>
<dbReference type="Gene3D" id="2.40.170.20">
    <property type="entry name" value="TonB-dependent receptor, beta-barrel domain"/>
    <property type="match status" value="1"/>
</dbReference>
<feature type="domain" description="TonB-dependent receptor plug" evidence="6">
    <location>
        <begin position="221"/>
        <end position="300"/>
    </location>
</feature>
<dbReference type="EMBL" id="JAHCTB010000002">
    <property type="protein sequence ID" value="MBT0607395.1"/>
    <property type="molecule type" value="Genomic_DNA"/>
</dbReference>
<dbReference type="Proteomes" id="UP001297092">
    <property type="component" value="Unassembled WGS sequence"/>
</dbReference>
<dbReference type="InterPro" id="IPR037066">
    <property type="entry name" value="Plug_dom_sf"/>
</dbReference>
<keyword evidence="3" id="KW-0998">Cell outer membrane</keyword>
<gene>
    <name evidence="7" type="ORF">KIV10_04305</name>
</gene>
<comment type="subcellular location">
    <subcellularLocation>
        <location evidence="1 4">Cell outer membrane</location>
    </subcellularLocation>
</comment>
<keyword evidence="7" id="KW-0675">Receptor</keyword>
<dbReference type="Pfam" id="PF00593">
    <property type="entry name" value="TonB_dep_Rec_b-barrel"/>
    <property type="match status" value="1"/>
</dbReference>
<dbReference type="InterPro" id="IPR000531">
    <property type="entry name" value="Beta-barrel_TonB"/>
</dbReference>
<proteinExistence type="inferred from homology"/>
<dbReference type="Pfam" id="PF07715">
    <property type="entry name" value="Plug"/>
    <property type="match status" value="1"/>
</dbReference>
<sequence length="853" mass="96885">MPKIATSYKKLIFISIFIVLGIKSFGQKIEETTLLSYITYVEKKFSVRFSYVTEEVEKIRIKPLSEEKETVENILSHLQSNTPLRYHRINERYISIALPNDENHLCVQLKDFETQLPLEGATILLGDGPYRTTSNAEGFFFIPAQHINSLYSISFVGYRTIEGNTSDLSRECTIILLRTSVFELDAVVVKNIFTNGINKNLDGSIRIVTENFGLLPGQVEDDILQITQALPGITSVDETISNINIRGGTHDETLMLWDDIKMYQTGHFFGLISAVNPDITKNVTVHKNGTNIRYGEGVSGVISMKPNNKIPNETQAGIGANLMNINAFLEMPISKKLGLQIAARKSINEFFESPIYRNYTSRIFQDSEISDIEDSESNIQITTDEDFGFYDISTKMLWKISEKDLIEFSALTIDNSLDFTETVSVNSQSKTSKLDQRSILGGLSWQHTLNDNAELTASTYSTYYLLDAIKKDIFTAQEQIQKNEVLETGIKLESNVGFSESWILQGGYHFSEIGIANTQDVNLPRFRDYEKKVLRTHALFAGLDYVAPNKKTFLFSGARINYFSKFEKYRVEPRLTINQKVGYGFAVEIMGEFKSQATTQRIDFDSDFLGIEKRRWVLADGEEIPILTSKQISLGLIYNKRDLFLNLEGFYKRVDNINSANQGLQNQYQFTKAIGNYSVRGIECTLNKKTGALSTWISYTYSNNQYNFETLEPKIFPNNLDVQHAATLAGTYVYKSLKIALGVNWHSGKPYTIPLENTETEIVGGIPIIKYDSPHQQRLPHYFRTDLSAEYNWKFSSRTSGKLNLALLNILNRENILNIRYSVARNENNVTTVNKIEEISLGITPNVSFQVFF</sequence>
<evidence type="ECO:0000313" key="7">
    <source>
        <dbReference type="EMBL" id="MBT0607395.1"/>
    </source>
</evidence>
<dbReference type="Gene3D" id="2.170.130.10">
    <property type="entry name" value="TonB-dependent receptor, plug domain"/>
    <property type="match status" value="1"/>
</dbReference>
<evidence type="ECO:0000256" key="2">
    <source>
        <dbReference type="ARBA" id="ARBA00023136"/>
    </source>
</evidence>
<protein>
    <submittedName>
        <fullName evidence="7">TonB-dependent receptor</fullName>
    </submittedName>
</protein>
<evidence type="ECO:0000259" key="6">
    <source>
        <dbReference type="Pfam" id="PF07715"/>
    </source>
</evidence>
<keyword evidence="4" id="KW-0798">TonB box</keyword>
<name>A0ABS5S4Q3_9FLAO</name>
<dbReference type="InterPro" id="IPR008969">
    <property type="entry name" value="CarboxyPept-like_regulatory"/>
</dbReference>
<evidence type="ECO:0000259" key="5">
    <source>
        <dbReference type="Pfam" id="PF00593"/>
    </source>
</evidence>
<dbReference type="RefSeq" id="WP_214112273.1">
    <property type="nucleotide sequence ID" value="NZ_JAHCTB010000002.1"/>
</dbReference>